<dbReference type="GO" id="GO:0031344">
    <property type="term" value="P:regulation of cell projection organization"/>
    <property type="evidence" value="ECO:0007669"/>
    <property type="project" value="TreeGrafter"/>
</dbReference>
<gene>
    <name evidence="1" type="ORF">Cadr_000010908</name>
</gene>
<name>A0A5N4DRV3_CAMDR</name>
<evidence type="ECO:0000313" key="2">
    <source>
        <dbReference type="Proteomes" id="UP000299084"/>
    </source>
</evidence>
<reference evidence="1 2" key="1">
    <citation type="journal article" date="2019" name="Mol. Ecol. Resour.">
        <title>Improving Illumina assemblies with Hi-C and long reads: an example with the North African dromedary.</title>
        <authorList>
            <person name="Elbers J.P."/>
            <person name="Rogers M.F."/>
            <person name="Perelman P.L."/>
            <person name="Proskuryakova A.A."/>
            <person name="Serdyukova N.A."/>
            <person name="Johnson W.E."/>
            <person name="Horin P."/>
            <person name="Corander J."/>
            <person name="Murphy D."/>
            <person name="Burger P.A."/>
        </authorList>
    </citation>
    <scope>NUCLEOTIDE SEQUENCE [LARGE SCALE GENOMIC DNA]</scope>
    <source>
        <strain evidence="1">Drom800</strain>
        <tissue evidence="1">Blood</tissue>
    </source>
</reference>
<dbReference type="PANTHER" id="PTHR31508:SF2">
    <property type="entry name" value="PROTEIN PITCHFORK"/>
    <property type="match status" value="1"/>
</dbReference>
<dbReference type="InterPro" id="IPR033602">
    <property type="entry name" value="CIMAP3"/>
</dbReference>
<dbReference type="AlphaFoldDB" id="A0A5N4DRV3"/>
<accession>A0A5N4DRV3</accession>
<comment type="caution">
    <text evidence="1">The sequence shown here is derived from an EMBL/GenBank/DDBJ whole genome shotgun (WGS) entry which is preliminary data.</text>
</comment>
<dbReference type="Proteomes" id="UP000299084">
    <property type="component" value="Unassembled WGS sequence"/>
</dbReference>
<sequence length="232" mass="26929">MCFNKAEPLVNYSFGTRQQRKLFPHFHPPSLLGNKFLPLRGVPHRGPGCYIPEDVSIHFPLATFLYRVTCVTYVIVWSWFRGVEKERAIFAEELHGLAYNLSKIPTSRKGYAFGARTAMRFKPISKDTTPHPGMYQTVNPWGQKDKRNFAPFNALSPRFRTYSKDPCYPGPGTYNPETKEPQKITWPMRFGSPDWAQIPCLQKRTLKAEVLSTDKDFRKHRSRVAYLSLYYN</sequence>
<dbReference type="PANTHER" id="PTHR31508">
    <property type="entry name" value="PROTEIN PITCHFORK"/>
    <property type="match status" value="1"/>
</dbReference>
<keyword evidence="2" id="KW-1185">Reference proteome</keyword>
<protein>
    <submittedName>
        <fullName evidence="1">Protein pitchfork</fullName>
    </submittedName>
</protein>
<dbReference type="EMBL" id="JWIN03000009">
    <property type="protein sequence ID" value="KAB1273845.1"/>
    <property type="molecule type" value="Genomic_DNA"/>
</dbReference>
<organism evidence="1 2">
    <name type="scientific">Camelus dromedarius</name>
    <name type="common">Dromedary</name>
    <name type="synonym">Arabian camel</name>
    <dbReference type="NCBI Taxonomy" id="9838"/>
    <lineage>
        <taxon>Eukaryota</taxon>
        <taxon>Metazoa</taxon>
        <taxon>Chordata</taxon>
        <taxon>Craniata</taxon>
        <taxon>Vertebrata</taxon>
        <taxon>Euteleostomi</taxon>
        <taxon>Mammalia</taxon>
        <taxon>Eutheria</taxon>
        <taxon>Laurasiatheria</taxon>
        <taxon>Artiodactyla</taxon>
        <taxon>Tylopoda</taxon>
        <taxon>Camelidae</taxon>
        <taxon>Camelus</taxon>
    </lineage>
</organism>
<dbReference type="GO" id="GO:0008092">
    <property type="term" value="F:cytoskeletal protein binding"/>
    <property type="evidence" value="ECO:0007669"/>
    <property type="project" value="TreeGrafter"/>
</dbReference>
<evidence type="ECO:0000313" key="1">
    <source>
        <dbReference type="EMBL" id="KAB1273845.1"/>
    </source>
</evidence>
<dbReference type="InterPro" id="IPR010736">
    <property type="entry name" value="SHIPPO-rpt"/>
</dbReference>
<dbReference type="Pfam" id="PF07004">
    <property type="entry name" value="SHIPPO-rpt"/>
    <property type="match status" value="1"/>
</dbReference>
<proteinExistence type="predicted"/>